<dbReference type="SUPFAM" id="SSF51161">
    <property type="entry name" value="Trimeric LpxA-like enzymes"/>
    <property type="match status" value="1"/>
</dbReference>
<feature type="transmembrane region" description="Helical" evidence="3">
    <location>
        <begin position="62"/>
        <end position="83"/>
    </location>
</feature>
<dbReference type="GO" id="GO:0008374">
    <property type="term" value="F:O-acyltransferase activity"/>
    <property type="evidence" value="ECO:0007669"/>
    <property type="project" value="TreeGrafter"/>
</dbReference>
<comment type="caution">
    <text evidence="4">The sequence shown here is derived from an EMBL/GenBank/DDBJ whole genome shotgun (WGS) entry which is preliminary data.</text>
</comment>
<keyword evidence="5" id="KW-1185">Reference proteome</keyword>
<dbReference type="Proteomes" id="UP000460290">
    <property type="component" value="Unassembled WGS sequence"/>
</dbReference>
<evidence type="ECO:0000256" key="3">
    <source>
        <dbReference type="SAM" id="Phobius"/>
    </source>
</evidence>
<proteinExistence type="inferred from homology"/>
<comment type="similarity">
    <text evidence="1">Belongs to the transferase hexapeptide repeat family.</text>
</comment>
<evidence type="ECO:0000313" key="4">
    <source>
        <dbReference type="EMBL" id="MXO82066.1"/>
    </source>
</evidence>
<keyword evidence="3" id="KW-1133">Transmembrane helix</keyword>
<dbReference type="InterPro" id="IPR051159">
    <property type="entry name" value="Hexapeptide_acetyltransf"/>
</dbReference>
<evidence type="ECO:0000256" key="2">
    <source>
        <dbReference type="ARBA" id="ARBA00022679"/>
    </source>
</evidence>
<keyword evidence="2" id="KW-0808">Transferase</keyword>
<evidence type="ECO:0000256" key="1">
    <source>
        <dbReference type="ARBA" id="ARBA00007274"/>
    </source>
</evidence>
<dbReference type="AlphaFoldDB" id="A0A844Z465"/>
<dbReference type="PANTHER" id="PTHR23416">
    <property type="entry name" value="SIALIC ACID SYNTHASE-RELATED"/>
    <property type="match status" value="1"/>
</dbReference>
<dbReference type="InterPro" id="IPR011004">
    <property type="entry name" value="Trimer_LpxA-like_sf"/>
</dbReference>
<protein>
    <recommendedName>
        <fullName evidence="6">Acyltransferase</fullName>
    </recommendedName>
</protein>
<dbReference type="GO" id="GO:0005829">
    <property type="term" value="C:cytosol"/>
    <property type="evidence" value="ECO:0007669"/>
    <property type="project" value="TreeGrafter"/>
</dbReference>
<accession>A0A844Z465</accession>
<evidence type="ECO:0000313" key="5">
    <source>
        <dbReference type="Proteomes" id="UP000460290"/>
    </source>
</evidence>
<dbReference type="EMBL" id="WTYZ01000001">
    <property type="protein sequence ID" value="MXO82066.1"/>
    <property type="molecule type" value="Genomic_DNA"/>
</dbReference>
<reference evidence="4 5" key="1">
    <citation type="submission" date="2019-12" db="EMBL/GenBank/DDBJ databases">
        <title>Genomic-based taxomic classification of the family Erythrobacteraceae.</title>
        <authorList>
            <person name="Xu L."/>
        </authorList>
    </citation>
    <scope>NUCLEOTIDE SEQUENCE [LARGE SCALE GENOMIC DNA]</scope>
    <source>
        <strain evidence="4 5">KCTC 42006</strain>
    </source>
</reference>
<sequence>MPKMATCCVCSGVRLLRGCVAMSDAVSALFQQGRMYLGPYQWFEYRNIWHLTGTTSIMKLRLIIALLIVPFPSFLKVWIYRLGFGYKIGKRVKIGLSAIVAENCVIGDRTRIGHFNLFYRNQNLLIGADVIIGFANRIFGGSEIKIGDKCHIFRFNEINSILDPLVLGEFDPRLELGEGAVITVNHKIDFTDKVTFGESVVFAGRNSNIWTHNRQKSAPVSIGRNCYVGSNVQFVAGSSIGEYCVLALGSVVSKNIEGTWKVIGGMPAKVLKDLDEDSKVLVTYPTRPDLIDEESAENGSPLSPGG</sequence>
<keyword evidence="3" id="KW-0472">Membrane</keyword>
<dbReference type="Gene3D" id="2.160.10.10">
    <property type="entry name" value="Hexapeptide repeat proteins"/>
    <property type="match status" value="1"/>
</dbReference>
<gene>
    <name evidence="4" type="ORF">GRI35_01595</name>
</gene>
<dbReference type="PANTHER" id="PTHR23416:SF23">
    <property type="entry name" value="ACETYLTRANSFERASE C18B11.09C-RELATED"/>
    <property type="match status" value="1"/>
</dbReference>
<name>A0A844Z465_9SPHN</name>
<evidence type="ECO:0008006" key="6">
    <source>
        <dbReference type="Google" id="ProtNLM"/>
    </source>
</evidence>
<keyword evidence="3" id="KW-0812">Transmembrane</keyword>
<organism evidence="4 5">
    <name type="scientific">Pontixanthobacter aestiaquae</name>
    <dbReference type="NCBI Taxonomy" id="1509367"/>
    <lineage>
        <taxon>Bacteria</taxon>
        <taxon>Pseudomonadati</taxon>
        <taxon>Pseudomonadota</taxon>
        <taxon>Alphaproteobacteria</taxon>
        <taxon>Sphingomonadales</taxon>
        <taxon>Erythrobacteraceae</taxon>
        <taxon>Pontixanthobacter</taxon>
    </lineage>
</organism>